<name>A0ABV2B0E6_9GAMM</name>
<dbReference type="EMBL" id="APND01000002">
    <property type="protein sequence ID" value="MES1928992.1"/>
    <property type="molecule type" value="Genomic_DNA"/>
</dbReference>
<feature type="domain" description="Sulfatase N-terminal" evidence="9">
    <location>
        <begin position="261"/>
        <end position="546"/>
    </location>
</feature>
<evidence type="ECO:0000259" key="9">
    <source>
        <dbReference type="Pfam" id="PF00884"/>
    </source>
</evidence>
<dbReference type="PANTHER" id="PTHR30443">
    <property type="entry name" value="INNER MEMBRANE PROTEIN"/>
    <property type="match status" value="1"/>
</dbReference>
<keyword evidence="2" id="KW-1003">Cell membrane</keyword>
<feature type="transmembrane region" description="Helical" evidence="8">
    <location>
        <begin position="146"/>
        <end position="167"/>
    </location>
</feature>
<evidence type="ECO:0000256" key="6">
    <source>
        <dbReference type="ARBA" id="ARBA00022989"/>
    </source>
</evidence>
<evidence type="ECO:0000256" key="2">
    <source>
        <dbReference type="ARBA" id="ARBA00022475"/>
    </source>
</evidence>
<organism evidence="11 12">
    <name type="scientific">Salinisphaera dokdonensis CL-ES53</name>
    <dbReference type="NCBI Taxonomy" id="1304272"/>
    <lineage>
        <taxon>Bacteria</taxon>
        <taxon>Pseudomonadati</taxon>
        <taxon>Pseudomonadota</taxon>
        <taxon>Gammaproteobacteria</taxon>
        <taxon>Salinisphaerales</taxon>
        <taxon>Salinisphaeraceae</taxon>
        <taxon>Salinisphaera</taxon>
    </lineage>
</organism>
<dbReference type="RefSeq" id="WP_353110465.1">
    <property type="nucleotide sequence ID" value="NZ_APND01000002.1"/>
</dbReference>
<evidence type="ECO:0000256" key="5">
    <source>
        <dbReference type="ARBA" id="ARBA00022692"/>
    </source>
</evidence>
<evidence type="ECO:0000256" key="1">
    <source>
        <dbReference type="ARBA" id="ARBA00004429"/>
    </source>
</evidence>
<dbReference type="InterPro" id="IPR000917">
    <property type="entry name" value="Sulfatase_N"/>
</dbReference>
<feature type="transmembrane region" description="Helical" evidence="8">
    <location>
        <begin position="42"/>
        <end position="62"/>
    </location>
</feature>
<keyword evidence="5 8" id="KW-0812">Transmembrane</keyword>
<feature type="domain" description="Phosphoethanolamine transferase N-terminal" evidence="10">
    <location>
        <begin position="85"/>
        <end position="232"/>
    </location>
</feature>
<dbReference type="InterPro" id="IPR058130">
    <property type="entry name" value="PEA_transf_C"/>
</dbReference>
<comment type="subcellular location">
    <subcellularLocation>
        <location evidence="1">Cell inner membrane</location>
        <topology evidence="1">Multi-pass membrane protein</topology>
    </subcellularLocation>
</comment>
<evidence type="ECO:0000259" key="10">
    <source>
        <dbReference type="Pfam" id="PF08019"/>
    </source>
</evidence>
<dbReference type="PANTHER" id="PTHR30443:SF0">
    <property type="entry name" value="PHOSPHOETHANOLAMINE TRANSFERASE EPTA"/>
    <property type="match status" value="1"/>
</dbReference>
<dbReference type="InterPro" id="IPR040423">
    <property type="entry name" value="PEA_transferase"/>
</dbReference>
<feature type="transmembrane region" description="Helical" evidence="8">
    <location>
        <begin position="104"/>
        <end position="126"/>
    </location>
</feature>
<comment type="caution">
    <text evidence="11">The sequence shown here is derived from an EMBL/GenBank/DDBJ whole genome shotgun (WGS) entry which is preliminary data.</text>
</comment>
<dbReference type="Gene3D" id="3.40.720.10">
    <property type="entry name" value="Alkaline Phosphatase, subunit A"/>
    <property type="match status" value="1"/>
</dbReference>
<dbReference type="InterPro" id="IPR012549">
    <property type="entry name" value="EptA-like_N"/>
</dbReference>
<evidence type="ECO:0000313" key="11">
    <source>
        <dbReference type="EMBL" id="MES1928992.1"/>
    </source>
</evidence>
<dbReference type="Proteomes" id="UP001460888">
    <property type="component" value="Unassembled WGS sequence"/>
</dbReference>
<accession>A0ABV2B0E6</accession>
<evidence type="ECO:0000313" key="12">
    <source>
        <dbReference type="Proteomes" id="UP001460888"/>
    </source>
</evidence>
<dbReference type="NCBIfam" id="NF028537">
    <property type="entry name" value="P_eth_NH2_trans"/>
    <property type="match status" value="1"/>
</dbReference>
<feature type="transmembrane region" description="Helical" evidence="8">
    <location>
        <begin position="74"/>
        <end position="97"/>
    </location>
</feature>
<keyword evidence="12" id="KW-1185">Reference proteome</keyword>
<protein>
    <submittedName>
        <fullName evidence="11">Sulfatase</fullName>
    </submittedName>
</protein>
<evidence type="ECO:0000256" key="8">
    <source>
        <dbReference type="SAM" id="Phobius"/>
    </source>
</evidence>
<evidence type="ECO:0000256" key="4">
    <source>
        <dbReference type="ARBA" id="ARBA00022679"/>
    </source>
</evidence>
<reference evidence="11 12" key="1">
    <citation type="submission" date="2013-03" db="EMBL/GenBank/DDBJ databases">
        <title>Salinisphaera dokdonensis CL-ES53 Genome Sequencing.</title>
        <authorList>
            <person name="Li C."/>
            <person name="Lai Q."/>
            <person name="Shao Z."/>
        </authorList>
    </citation>
    <scope>NUCLEOTIDE SEQUENCE [LARGE SCALE GENOMIC DNA]</scope>
    <source>
        <strain evidence="11 12">CL-ES53</strain>
    </source>
</reference>
<dbReference type="Pfam" id="PF08019">
    <property type="entry name" value="EptA_B_N"/>
    <property type="match status" value="1"/>
</dbReference>
<dbReference type="SUPFAM" id="SSF53649">
    <property type="entry name" value="Alkaline phosphatase-like"/>
    <property type="match status" value="1"/>
</dbReference>
<gene>
    <name evidence="11" type="ORF">SADO_07047</name>
</gene>
<dbReference type="Pfam" id="PF00884">
    <property type="entry name" value="Sulfatase"/>
    <property type="match status" value="1"/>
</dbReference>
<keyword evidence="7 8" id="KW-0472">Membrane</keyword>
<keyword evidence="3" id="KW-0997">Cell inner membrane</keyword>
<feature type="transmembrane region" description="Helical" evidence="8">
    <location>
        <begin position="179"/>
        <end position="201"/>
    </location>
</feature>
<dbReference type="CDD" id="cd16017">
    <property type="entry name" value="LptA"/>
    <property type="match status" value="1"/>
</dbReference>
<keyword evidence="6 8" id="KW-1133">Transmembrane helix</keyword>
<evidence type="ECO:0000256" key="3">
    <source>
        <dbReference type="ARBA" id="ARBA00022519"/>
    </source>
</evidence>
<keyword evidence="4" id="KW-0808">Transferase</keyword>
<sequence>MAFQVHPLASTLPMSSTTPEFSSRLRRFLHALPRPESGTAGLTLAVAAFLAIFLNTAFWKAVIAAADIGMARNLGFGLSLAAAMLAFFVLLVSLFGLRYLFKPAIIALLCVASLASYFMNVYGVAIDDTMIHNVLETDSAEASGLFSARLVGHLLLTAILPSLVVLAWRIRYRPFWRELGIRALTVTLAVGVLGVSVYAHYKDFSLVLREHRELRYLINPTYPLYAAVDTAMQTAEAANTPVAPLGRDAHQQRPVGTSRRVVVLVVGETARAANFSLNGYARNTNPRLAKRDLVNFPKFSSCGTSTSVSVPCMFSRLDRGDYDEYQARHTEGLLDVLAHAGVSVLWRDNNSGCKGVCARVPSEDVSDTDDPALCGDGECHDEILLQGLQERIDAAKGDLLVVLHQQGSHGPEYYKRYPDRFERFTPVCSSNLPQDCDRQAIINAYDNTIVYTDHVLDQIIGLLDQDARRNQDATALLYLSDHGESLGESGLYLHGFPYALAPAVQTHVPALAWFSTRFGMDRGCLTQVAGNAYSQDNLFDSVLGLFAVRTSIYKPDADIFSGCRDAAASTELHASRQ</sequence>
<proteinExistence type="predicted"/>
<dbReference type="InterPro" id="IPR017850">
    <property type="entry name" value="Alkaline_phosphatase_core_sf"/>
</dbReference>
<evidence type="ECO:0000256" key="7">
    <source>
        <dbReference type="ARBA" id="ARBA00023136"/>
    </source>
</evidence>